<feature type="compositionally biased region" description="Polar residues" evidence="1">
    <location>
        <begin position="45"/>
        <end position="55"/>
    </location>
</feature>
<evidence type="ECO:0000256" key="1">
    <source>
        <dbReference type="SAM" id="MobiDB-lite"/>
    </source>
</evidence>
<evidence type="ECO:0000313" key="3">
    <source>
        <dbReference type="Proteomes" id="UP000324222"/>
    </source>
</evidence>
<evidence type="ECO:0000313" key="2">
    <source>
        <dbReference type="EMBL" id="MPC39469.1"/>
    </source>
</evidence>
<comment type="caution">
    <text evidence="2">The sequence shown here is derived from an EMBL/GenBank/DDBJ whole genome shotgun (WGS) entry which is preliminary data.</text>
</comment>
<feature type="region of interest" description="Disordered" evidence="1">
    <location>
        <begin position="1"/>
        <end position="69"/>
    </location>
</feature>
<dbReference type="Proteomes" id="UP000324222">
    <property type="component" value="Unassembled WGS sequence"/>
</dbReference>
<gene>
    <name evidence="2" type="ORF">E2C01_033006</name>
</gene>
<proteinExistence type="predicted"/>
<keyword evidence="3" id="KW-1185">Reference proteome</keyword>
<dbReference type="EMBL" id="VSRR010004373">
    <property type="protein sequence ID" value="MPC39469.1"/>
    <property type="molecule type" value="Genomic_DNA"/>
</dbReference>
<accession>A0A5B7F2L5</accession>
<protein>
    <submittedName>
        <fullName evidence="2">Uncharacterized protein</fullName>
    </submittedName>
</protein>
<organism evidence="2 3">
    <name type="scientific">Portunus trituberculatus</name>
    <name type="common">Swimming crab</name>
    <name type="synonym">Neptunus trituberculatus</name>
    <dbReference type="NCBI Taxonomy" id="210409"/>
    <lineage>
        <taxon>Eukaryota</taxon>
        <taxon>Metazoa</taxon>
        <taxon>Ecdysozoa</taxon>
        <taxon>Arthropoda</taxon>
        <taxon>Crustacea</taxon>
        <taxon>Multicrustacea</taxon>
        <taxon>Malacostraca</taxon>
        <taxon>Eumalacostraca</taxon>
        <taxon>Eucarida</taxon>
        <taxon>Decapoda</taxon>
        <taxon>Pleocyemata</taxon>
        <taxon>Brachyura</taxon>
        <taxon>Eubrachyura</taxon>
        <taxon>Portunoidea</taxon>
        <taxon>Portunidae</taxon>
        <taxon>Portuninae</taxon>
        <taxon>Portunus</taxon>
    </lineage>
</organism>
<dbReference type="AlphaFoldDB" id="A0A5B7F2L5"/>
<reference evidence="2 3" key="1">
    <citation type="submission" date="2019-05" db="EMBL/GenBank/DDBJ databases">
        <title>Another draft genome of Portunus trituberculatus and its Hox gene families provides insights of decapod evolution.</title>
        <authorList>
            <person name="Jeong J.-H."/>
            <person name="Song I."/>
            <person name="Kim S."/>
            <person name="Choi T."/>
            <person name="Kim D."/>
            <person name="Ryu S."/>
            <person name="Kim W."/>
        </authorList>
    </citation>
    <scope>NUCLEOTIDE SEQUENCE [LARGE SCALE GENOMIC DNA]</scope>
    <source>
        <tissue evidence="2">Muscle</tissue>
    </source>
</reference>
<name>A0A5B7F2L5_PORTR</name>
<sequence length="99" mass="10673">MCVCVSLQGQHHPNQGQDEPPRPLQLGSITWPRCALLSPSPPTRTPNAQPATQPANLRPVPTSAPRHSLPLTLQRRITQAITALGRDALTQPNTDASCQ</sequence>
<feature type="compositionally biased region" description="Polar residues" evidence="1">
    <location>
        <begin position="7"/>
        <end position="17"/>
    </location>
</feature>